<reference evidence="2" key="1">
    <citation type="journal article" date="2023" name="Mol. Phylogenet. Evol.">
        <title>Genome-scale phylogeny and comparative genomics of the fungal order Sordariales.</title>
        <authorList>
            <person name="Hensen N."/>
            <person name="Bonometti L."/>
            <person name="Westerberg I."/>
            <person name="Brannstrom I.O."/>
            <person name="Guillou S."/>
            <person name="Cros-Aarteil S."/>
            <person name="Calhoun S."/>
            <person name="Haridas S."/>
            <person name="Kuo A."/>
            <person name="Mondo S."/>
            <person name="Pangilinan J."/>
            <person name="Riley R."/>
            <person name="LaButti K."/>
            <person name="Andreopoulos B."/>
            <person name="Lipzen A."/>
            <person name="Chen C."/>
            <person name="Yan M."/>
            <person name="Daum C."/>
            <person name="Ng V."/>
            <person name="Clum A."/>
            <person name="Steindorff A."/>
            <person name="Ohm R.A."/>
            <person name="Martin F."/>
            <person name="Silar P."/>
            <person name="Natvig D.O."/>
            <person name="Lalanne C."/>
            <person name="Gautier V."/>
            <person name="Ament-Velasquez S.L."/>
            <person name="Kruys A."/>
            <person name="Hutchinson M.I."/>
            <person name="Powell A.J."/>
            <person name="Barry K."/>
            <person name="Miller A.N."/>
            <person name="Grigoriev I.V."/>
            <person name="Debuchy R."/>
            <person name="Gladieux P."/>
            <person name="Hiltunen Thoren M."/>
            <person name="Johannesson H."/>
        </authorList>
    </citation>
    <scope>NUCLEOTIDE SEQUENCE</scope>
    <source>
        <strain evidence="2">CBS 955.72</strain>
    </source>
</reference>
<protein>
    <submittedName>
        <fullName evidence="2">Uncharacterized protein</fullName>
    </submittedName>
</protein>
<organism evidence="2 3">
    <name type="scientific">Lasiosphaeria hispida</name>
    <dbReference type="NCBI Taxonomy" id="260671"/>
    <lineage>
        <taxon>Eukaryota</taxon>
        <taxon>Fungi</taxon>
        <taxon>Dikarya</taxon>
        <taxon>Ascomycota</taxon>
        <taxon>Pezizomycotina</taxon>
        <taxon>Sordariomycetes</taxon>
        <taxon>Sordariomycetidae</taxon>
        <taxon>Sordariales</taxon>
        <taxon>Lasiosphaeriaceae</taxon>
        <taxon>Lasiosphaeria</taxon>
    </lineage>
</organism>
<comment type="caution">
    <text evidence="2">The sequence shown here is derived from an EMBL/GenBank/DDBJ whole genome shotgun (WGS) entry which is preliminary data.</text>
</comment>
<gene>
    <name evidence="2" type="ORF">B0T25DRAFT_594906</name>
</gene>
<feature type="region of interest" description="Disordered" evidence="1">
    <location>
        <begin position="1"/>
        <end position="48"/>
    </location>
</feature>
<feature type="compositionally biased region" description="Basic and acidic residues" evidence="1">
    <location>
        <begin position="17"/>
        <end position="32"/>
    </location>
</feature>
<feature type="compositionally biased region" description="Acidic residues" evidence="1">
    <location>
        <begin position="269"/>
        <end position="305"/>
    </location>
</feature>
<keyword evidence="3" id="KW-1185">Reference proteome</keyword>
<dbReference type="AlphaFoldDB" id="A0AAJ0HT82"/>
<proteinExistence type="predicted"/>
<evidence type="ECO:0000256" key="1">
    <source>
        <dbReference type="SAM" id="MobiDB-lite"/>
    </source>
</evidence>
<name>A0AAJ0HT82_9PEZI</name>
<dbReference type="EMBL" id="JAUIQD010000001">
    <property type="protein sequence ID" value="KAK3362399.1"/>
    <property type="molecule type" value="Genomic_DNA"/>
</dbReference>
<feature type="region of interest" description="Disordered" evidence="1">
    <location>
        <begin position="396"/>
        <end position="431"/>
    </location>
</feature>
<reference evidence="2" key="2">
    <citation type="submission" date="2023-06" db="EMBL/GenBank/DDBJ databases">
        <authorList>
            <consortium name="Lawrence Berkeley National Laboratory"/>
            <person name="Haridas S."/>
            <person name="Hensen N."/>
            <person name="Bonometti L."/>
            <person name="Westerberg I."/>
            <person name="Brannstrom I.O."/>
            <person name="Guillou S."/>
            <person name="Cros-Aarteil S."/>
            <person name="Calhoun S."/>
            <person name="Kuo A."/>
            <person name="Mondo S."/>
            <person name="Pangilinan J."/>
            <person name="Riley R."/>
            <person name="Labutti K."/>
            <person name="Andreopoulos B."/>
            <person name="Lipzen A."/>
            <person name="Chen C."/>
            <person name="Yanf M."/>
            <person name="Daum C."/>
            <person name="Ng V."/>
            <person name="Clum A."/>
            <person name="Steindorff A."/>
            <person name="Ohm R."/>
            <person name="Martin F."/>
            <person name="Silar P."/>
            <person name="Natvig D."/>
            <person name="Lalanne C."/>
            <person name="Gautier V."/>
            <person name="Ament-Velasquez S.L."/>
            <person name="Kruys A."/>
            <person name="Hutchinson M.I."/>
            <person name="Powell A.J."/>
            <person name="Barry K."/>
            <person name="Miller A.N."/>
            <person name="Grigoriev I.V."/>
            <person name="Debuchy R."/>
            <person name="Gladieux P."/>
            <person name="Thoren M.H."/>
            <person name="Johannesson H."/>
        </authorList>
    </citation>
    <scope>NUCLEOTIDE SEQUENCE</scope>
    <source>
        <strain evidence="2">CBS 955.72</strain>
    </source>
</reference>
<sequence length="431" mass="46926">MHQAVPPNGYTITTTKRSADPSPLDRERREDSGAGLYPSDPIHVSSPPALETERVVAGLTLPELSGTVEEQLAALIEFGTSHWPQVEFCRFKRGVMITGAILEGLLRLDLNQSNYVLGVPPRRVAKITTKDGIDGIVNPFHVRGNHWVIAIIGKKRKTFTSYGMTTEEVDEYRGSYQEALQLGSLEAVSYDLEDYTGNTCAFRCCDAFAAYLGIRQAIIQDQLSLRLFYLQRLLQSLLLSGHPPPYMEELGVVTTVKNQPNEAENGPKEDEDEIGDDEVGDDEIGDDEVGDDEIGDYELDEDESSGAERGAGQPLSAITLDTPAQAHTLNADGHQPTAGAQPPNTATNARRTFELQSQSYLDEACSFGTNKPALLPSKTLFELDMAQQLRLLGQSPRDGCRTCHSPDTAALADTSPGSTPGVSQMMELDSP</sequence>
<feature type="region of interest" description="Disordered" evidence="1">
    <location>
        <begin position="259"/>
        <end position="311"/>
    </location>
</feature>
<dbReference type="Proteomes" id="UP001275084">
    <property type="component" value="Unassembled WGS sequence"/>
</dbReference>
<evidence type="ECO:0000313" key="2">
    <source>
        <dbReference type="EMBL" id="KAK3362399.1"/>
    </source>
</evidence>
<evidence type="ECO:0000313" key="3">
    <source>
        <dbReference type="Proteomes" id="UP001275084"/>
    </source>
</evidence>
<accession>A0AAJ0HT82</accession>